<proteinExistence type="inferred from homology"/>
<evidence type="ECO:0000313" key="18">
    <source>
        <dbReference type="EMBL" id="REG92170.1"/>
    </source>
</evidence>
<reference evidence="18 19" key="1">
    <citation type="submission" date="2018-08" db="EMBL/GenBank/DDBJ databases">
        <title>Genomic Encyclopedia of Archaeal and Bacterial Type Strains, Phase II (KMG-II): from individual species to whole genera.</title>
        <authorList>
            <person name="Goeker M."/>
        </authorList>
    </citation>
    <scope>NUCLEOTIDE SEQUENCE [LARGE SCALE GENOMIC DNA]</scope>
    <source>
        <strain evidence="18 19">DSM 100880</strain>
    </source>
</reference>
<dbReference type="NCBIfam" id="TIGR00414">
    <property type="entry name" value="serS"/>
    <property type="match status" value="1"/>
</dbReference>
<evidence type="ECO:0000256" key="1">
    <source>
        <dbReference type="ARBA" id="ARBA00004496"/>
    </source>
</evidence>
<evidence type="ECO:0000256" key="14">
    <source>
        <dbReference type="NCBIfam" id="TIGR00414"/>
    </source>
</evidence>
<keyword evidence="7" id="KW-0547">Nucleotide-binding</keyword>
<dbReference type="SUPFAM" id="SSF46589">
    <property type="entry name" value="tRNA-binding arm"/>
    <property type="match status" value="1"/>
</dbReference>
<dbReference type="Gene3D" id="1.10.287.40">
    <property type="entry name" value="Serine-tRNA synthetase, tRNA binding domain"/>
    <property type="match status" value="1"/>
</dbReference>
<evidence type="ECO:0000256" key="15">
    <source>
        <dbReference type="PIRSR" id="PIRSR001529-1"/>
    </source>
</evidence>
<evidence type="ECO:0000313" key="19">
    <source>
        <dbReference type="Proteomes" id="UP000257136"/>
    </source>
</evidence>
<feature type="domain" description="Aminoacyl-transfer RNA synthetases class-II family profile" evidence="17">
    <location>
        <begin position="202"/>
        <end position="442"/>
    </location>
</feature>
<dbReference type="CDD" id="cd00770">
    <property type="entry name" value="SerRS_core"/>
    <property type="match status" value="1"/>
</dbReference>
<keyword evidence="5" id="KW-0963">Cytoplasm</keyword>
<dbReference type="Pfam" id="PF02403">
    <property type="entry name" value="Seryl_tRNA_N"/>
    <property type="match status" value="1"/>
</dbReference>
<dbReference type="GO" id="GO:0005737">
    <property type="term" value="C:cytoplasm"/>
    <property type="evidence" value="ECO:0007669"/>
    <property type="project" value="UniProtKB-SubCell"/>
</dbReference>
<dbReference type="InterPro" id="IPR033729">
    <property type="entry name" value="SerRS_core"/>
</dbReference>
<evidence type="ECO:0000256" key="8">
    <source>
        <dbReference type="ARBA" id="ARBA00022840"/>
    </source>
</evidence>
<dbReference type="InterPro" id="IPR006195">
    <property type="entry name" value="aa-tRNA-synth_II"/>
</dbReference>
<dbReference type="PIRSF" id="PIRSF001529">
    <property type="entry name" value="Ser-tRNA-synth_IIa"/>
    <property type="match status" value="1"/>
</dbReference>
<accession>A0A3E0E3E0</accession>
<comment type="similarity">
    <text evidence="3">Belongs to the class-II aminoacyl-tRNA synthetase family. Type-1 seryl-tRNA synthetase subfamily.</text>
</comment>
<feature type="binding site" evidence="16">
    <location>
        <begin position="291"/>
        <end position="293"/>
    </location>
    <ligand>
        <name>ATP</name>
        <dbReference type="ChEBI" id="CHEBI:30616"/>
    </ligand>
</feature>
<dbReference type="AlphaFoldDB" id="A0A3E0E3E0"/>
<dbReference type="GO" id="GO:0006434">
    <property type="term" value="P:seryl-tRNA aminoacylation"/>
    <property type="evidence" value="ECO:0007669"/>
    <property type="project" value="UniProtKB-UniRule"/>
</dbReference>
<evidence type="ECO:0000256" key="12">
    <source>
        <dbReference type="ARBA" id="ARBA00047929"/>
    </source>
</evidence>
<dbReference type="InterPro" id="IPR002317">
    <property type="entry name" value="Ser-tRNA-ligase_type_1"/>
</dbReference>
<sequence>MRKGNFVSLLANISLNLLPLFSYKNQTMLQIAFIRENQEKVISALAKRNMDARAVVEEVVQLDEKRRAAQVELDNTLSESNKLSKDIGELMKAGEKSKAGILKEKTVLLKEKSKALAESADALANELTEKLYTLPNLPADIVPVGKTPEDNLNVYEEGDIPVLHEAAQPHWELVKQYDIIDFELGNKITGAGFPVYKGKGARLQRALINYFLDKNTAAGYQEVQVPHFVNEASAYGTGQLPDKEGQMYHDAADNLYLIPTAEVPVTNIFRDVIVSENEFPILRTAYTPCFRREAGSYGAHVRGLNRLHQFDKVEIVRIEHPDKSYEALDGMVEHVKNILQELKLPFRILRLCGGDMGFTSALTYDFEVYSTAQERWLEISSVSNFETFQANRLKLRFKDKDGKNQLAHTLNGSSLALPRVLAGILENYQTPEGIVIPEVLRPYCGFDIID</sequence>
<keyword evidence="8 16" id="KW-0067">ATP-binding</keyword>
<feature type="binding site" evidence="16">
    <location>
        <begin position="378"/>
        <end position="381"/>
    </location>
    <ligand>
        <name>ATP</name>
        <dbReference type="ChEBI" id="CHEBI:30616"/>
    </ligand>
</feature>
<evidence type="ECO:0000256" key="5">
    <source>
        <dbReference type="ARBA" id="ARBA00022490"/>
    </source>
</evidence>
<evidence type="ECO:0000256" key="16">
    <source>
        <dbReference type="PIRSR" id="PIRSR001529-2"/>
    </source>
</evidence>
<keyword evidence="19" id="KW-1185">Reference proteome</keyword>
<feature type="binding site" evidence="15">
    <location>
        <position position="291"/>
    </location>
    <ligand>
        <name>L-serine</name>
        <dbReference type="ChEBI" id="CHEBI:33384"/>
    </ligand>
</feature>
<evidence type="ECO:0000259" key="17">
    <source>
        <dbReference type="PROSITE" id="PS50862"/>
    </source>
</evidence>
<evidence type="ECO:0000256" key="11">
    <source>
        <dbReference type="ARBA" id="ARBA00039158"/>
    </source>
</evidence>
<evidence type="ECO:0000256" key="6">
    <source>
        <dbReference type="ARBA" id="ARBA00022598"/>
    </source>
</evidence>
<dbReference type="PROSITE" id="PS50862">
    <property type="entry name" value="AA_TRNA_LIGASE_II"/>
    <property type="match status" value="1"/>
</dbReference>
<dbReference type="EMBL" id="QUNI01000015">
    <property type="protein sequence ID" value="REG92170.1"/>
    <property type="molecule type" value="Genomic_DNA"/>
</dbReference>
<feature type="binding site" evidence="15">
    <location>
        <position position="411"/>
    </location>
    <ligand>
        <name>L-serine</name>
        <dbReference type="ChEBI" id="CHEBI:33384"/>
    </ligand>
</feature>
<evidence type="ECO:0000256" key="4">
    <source>
        <dbReference type="ARBA" id="ARBA00012840"/>
    </source>
</evidence>
<dbReference type="GO" id="GO:0005524">
    <property type="term" value="F:ATP binding"/>
    <property type="evidence" value="ECO:0007669"/>
    <property type="project" value="UniProtKB-KW"/>
</dbReference>
<dbReference type="PANTHER" id="PTHR43697">
    <property type="entry name" value="SERYL-TRNA SYNTHETASE"/>
    <property type="match status" value="1"/>
</dbReference>
<comment type="pathway">
    <text evidence="2">Aminoacyl-tRNA biosynthesis; selenocysteinyl-tRNA(Sec) biosynthesis; L-seryl-tRNA(Sec) from L-serine and tRNA(Sec): step 1/1.</text>
</comment>
<gene>
    <name evidence="18" type="ORF">C8P67_11511</name>
</gene>
<dbReference type="InterPro" id="IPR010978">
    <property type="entry name" value="tRNA-bd_arm"/>
</dbReference>
<evidence type="ECO:0000256" key="7">
    <source>
        <dbReference type="ARBA" id="ARBA00022741"/>
    </source>
</evidence>
<comment type="catalytic activity">
    <reaction evidence="13">
        <text>tRNA(Ser) + L-serine + ATP = L-seryl-tRNA(Ser) + AMP + diphosphate + H(+)</text>
        <dbReference type="Rhea" id="RHEA:12292"/>
        <dbReference type="Rhea" id="RHEA-COMP:9669"/>
        <dbReference type="Rhea" id="RHEA-COMP:9703"/>
        <dbReference type="ChEBI" id="CHEBI:15378"/>
        <dbReference type="ChEBI" id="CHEBI:30616"/>
        <dbReference type="ChEBI" id="CHEBI:33019"/>
        <dbReference type="ChEBI" id="CHEBI:33384"/>
        <dbReference type="ChEBI" id="CHEBI:78442"/>
        <dbReference type="ChEBI" id="CHEBI:78533"/>
        <dbReference type="ChEBI" id="CHEBI:456215"/>
        <dbReference type="EC" id="6.1.1.11"/>
    </reaction>
</comment>
<dbReference type="SUPFAM" id="SSF55681">
    <property type="entry name" value="Class II aaRS and biotin synthetases"/>
    <property type="match status" value="1"/>
</dbReference>
<keyword evidence="10 18" id="KW-0030">Aminoacyl-tRNA synthetase</keyword>
<dbReference type="InterPro" id="IPR002314">
    <property type="entry name" value="aa-tRNA-synt_IIb"/>
</dbReference>
<dbReference type="InterPro" id="IPR045864">
    <property type="entry name" value="aa-tRNA-synth_II/BPL/LPL"/>
</dbReference>
<evidence type="ECO:0000256" key="2">
    <source>
        <dbReference type="ARBA" id="ARBA00005045"/>
    </source>
</evidence>
<comment type="caution">
    <text evidence="18">The sequence shown here is derived from an EMBL/GenBank/DDBJ whole genome shotgun (WGS) entry which is preliminary data.</text>
</comment>
<dbReference type="PANTHER" id="PTHR43697:SF1">
    <property type="entry name" value="SERINE--TRNA LIGASE"/>
    <property type="match status" value="1"/>
</dbReference>
<dbReference type="InterPro" id="IPR042103">
    <property type="entry name" value="SerRS_1_N_sf"/>
</dbReference>
<dbReference type="EC" id="6.1.1.11" evidence="4 14"/>
<evidence type="ECO:0000256" key="3">
    <source>
        <dbReference type="ARBA" id="ARBA00010728"/>
    </source>
</evidence>
<dbReference type="InterPro" id="IPR015866">
    <property type="entry name" value="Ser-tRNA-synth_1_N"/>
</dbReference>
<comment type="catalytic activity">
    <reaction evidence="12">
        <text>tRNA(Sec) + L-serine + ATP = L-seryl-tRNA(Sec) + AMP + diphosphate + H(+)</text>
        <dbReference type="Rhea" id="RHEA:42580"/>
        <dbReference type="Rhea" id="RHEA-COMP:9742"/>
        <dbReference type="Rhea" id="RHEA-COMP:10128"/>
        <dbReference type="ChEBI" id="CHEBI:15378"/>
        <dbReference type="ChEBI" id="CHEBI:30616"/>
        <dbReference type="ChEBI" id="CHEBI:33019"/>
        <dbReference type="ChEBI" id="CHEBI:33384"/>
        <dbReference type="ChEBI" id="CHEBI:78442"/>
        <dbReference type="ChEBI" id="CHEBI:78533"/>
        <dbReference type="ChEBI" id="CHEBI:456215"/>
        <dbReference type="EC" id="6.1.1.11"/>
    </reaction>
</comment>
<evidence type="ECO:0000256" key="9">
    <source>
        <dbReference type="ARBA" id="ARBA00022917"/>
    </source>
</evidence>
<feature type="binding site" evidence="15">
    <location>
        <position position="260"/>
    </location>
    <ligand>
        <name>L-serine</name>
        <dbReference type="ChEBI" id="CHEBI:33384"/>
    </ligand>
</feature>
<dbReference type="Pfam" id="PF00587">
    <property type="entry name" value="tRNA-synt_2b"/>
    <property type="match status" value="1"/>
</dbReference>
<name>A0A3E0E3E0_9FLAO</name>
<evidence type="ECO:0000256" key="13">
    <source>
        <dbReference type="ARBA" id="ARBA00048823"/>
    </source>
</evidence>
<organism evidence="18 19">
    <name type="scientific">Flavobacterium aquicola</name>
    <dbReference type="NCBI Taxonomy" id="1682742"/>
    <lineage>
        <taxon>Bacteria</taxon>
        <taxon>Pseudomonadati</taxon>
        <taxon>Bacteroidota</taxon>
        <taxon>Flavobacteriia</taxon>
        <taxon>Flavobacteriales</taxon>
        <taxon>Flavobacteriaceae</taxon>
        <taxon>Flavobacterium</taxon>
    </lineage>
</organism>
<keyword evidence="6" id="KW-0436">Ligase</keyword>
<protein>
    <recommendedName>
        <fullName evidence="11 14">Serine--tRNA ligase</fullName>
        <ecNumber evidence="4 14">6.1.1.11</ecNumber>
    </recommendedName>
</protein>
<dbReference type="Gene3D" id="3.30.930.10">
    <property type="entry name" value="Bira Bifunctional Protein, Domain 2"/>
    <property type="match status" value="1"/>
</dbReference>
<feature type="binding site" evidence="15">
    <location>
        <position position="314"/>
    </location>
    <ligand>
        <name>L-serine</name>
        <dbReference type="ChEBI" id="CHEBI:33384"/>
    </ligand>
</feature>
<dbReference type="PRINTS" id="PR00981">
    <property type="entry name" value="TRNASYNTHSER"/>
</dbReference>
<dbReference type="Proteomes" id="UP000257136">
    <property type="component" value="Unassembled WGS sequence"/>
</dbReference>
<keyword evidence="9" id="KW-0648">Protein biosynthesis</keyword>
<evidence type="ECO:0000256" key="10">
    <source>
        <dbReference type="ARBA" id="ARBA00023146"/>
    </source>
</evidence>
<dbReference type="GO" id="GO:0004828">
    <property type="term" value="F:serine-tRNA ligase activity"/>
    <property type="evidence" value="ECO:0007669"/>
    <property type="project" value="UniProtKB-UniRule"/>
</dbReference>
<comment type="subcellular location">
    <subcellularLocation>
        <location evidence="1">Cytoplasm</location>
    </subcellularLocation>
</comment>